<dbReference type="PROSITE" id="PS50088">
    <property type="entry name" value="ANK_REPEAT"/>
    <property type="match status" value="4"/>
</dbReference>
<accession>A0A8K0QRP2</accession>
<evidence type="ECO:0000313" key="4">
    <source>
        <dbReference type="EMBL" id="KAH7066549.1"/>
    </source>
</evidence>
<dbReference type="SMART" id="SM00248">
    <property type="entry name" value="ANK"/>
    <property type="match status" value="6"/>
</dbReference>
<evidence type="ECO:0000256" key="1">
    <source>
        <dbReference type="ARBA" id="ARBA00022737"/>
    </source>
</evidence>
<feature type="repeat" description="ANK" evidence="3">
    <location>
        <begin position="295"/>
        <end position="327"/>
    </location>
</feature>
<dbReference type="Pfam" id="PF00023">
    <property type="entry name" value="Ank"/>
    <property type="match status" value="1"/>
</dbReference>
<evidence type="ECO:0000256" key="2">
    <source>
        <dbReference type="ARBA" id="ARBA00023043"/>
    </source>
</evidence>
<dbReference type="EMBL" id="JAGMVJ010000038">
    <property type="protein sequence ID" value="KAH7066549.1"/>
    <property type="molecule type" value="Genomic_DNA"/>
</dbReference>
<name>A0A8K0QRP2_9PLEO</name>
<dbReference type="Gene3D" id="1.25.40.20">
    <property type="entry name" value="Ankyrin repeat-containing domain"/>
    <property type="match status" value="2"/>
</dbReference>
<reference evidence="4" key="1">
    <citation type="journal article" date="2021" name="Nat. Commun.">
        <title>Genetic determinants of endophytism in the Arabidopsis root mycobiome.</title>
        <authorList>
            <person name="Mesny F."/>
            <person name="Miyauchi S."/>
            <person name="Thiergart T."/>
            <person name="Pickel B."/>
            <person name="Atanasova L."/>
            <person name="Karlsson M."/>
            <person name="Huettel B."/>
            <person name="Barry K.W."/>
            <person name="Haridas S."/>
            <person name="Chen C."/>
            <person name="Bauer D."/>
            <person name="Andreopoulos W."/>
            <person name="Pangilinan J."/>
            <person name="LaButti K."/>
            <person name="Riley R."/>
            <person name="Lipzen A."/>
            <person name="Clum A."/>
            <person name="Drula E."/>
            <person name="Henrissat B."/>
            <person name="Kohler A."/>
            <person name="Grigoriev I.V."/>
            <person name="Martin F.M."/>
            <person name="Hacquard S."/>
        </authorList>
    </citation>
    <scope>NUCLEOTIDE SEQUENCE</scope>
    <source>
        <strain evidence="4">MPI-SDFR-AT-0120</strain>
    </source>
</reference>
<proteinExistence type="predicted"/>
<dbReference type="Pfam" id="PF12796">
    <property type="entry name" value="Ank_2"/>
    <property type="match status" value="2"/>
</dbReference>
<dbReference type="InterPro" id="IPR036770">
    <property type="entry name" value="Ankyrin_rpt-contain_sf"/>
</dbReference>
<organism evidence="4 5">
    <name type="scientific">Paraphoma chrysanthemicola</name>
    <dbReference type="NCBI Taxonomy" id="798071"/>
    <lineage>
        <taxon>Eukaryota</taxon>
        <taxon>Fungi</taxon>
        <taxon>Dikarya</taxon>
        <taxon>Ascomycota</taxon>
        <taxon>Pezizomycotina</taxon>
        <taxon>Dothideomycetes</taxon>
        <taxon>Pleosporomycetidae</taxon>
        <taxon>Pleosporales</taxon>
        <taxon>Pleosporineae</taxon>
        <taxon>Phaeosphaeriaceae</taxon>
        <taxon>Paraphoma</taxon>
    </lineage>
</organism>
<feature type="repeat" description="ANK" evidence="3">
    <location>
        <begin position="434"/>
        <end position="462"/>
    </location>
</feature>
<evidence type="ECO:0000256" key="3">
    <source>
        <dbReference type="PROSITE-ProRule" id="PRU00023"/>
    </source>
</evidence>
<gene>
    <name evidence="4" type="ORF">FB567DRAFT_555857</name>
</gene>
<protein>
    <submittedName>
        <fullName evidence="4">Ankyrin repeat-containing domain protein</fullName>
    </submittedName>
</protein>
<dbReference type="PANTHER" id="PTHR24171">
    <property type="entry name" value="ANKYRIN REPEAT DOMAIN-CONTAINING PROTEIN 39-RELATED"/>
    <property type="match status" value="1"/>
</dbReference>
<keyword evidence="5" id="KW-1185">Reference proteome</keyword>
<keyword evidence="1" id="KW-0677">Repeat</keyword>
<keyword evidence="2 3" id="KW-0040">ANK repeat</keyword>
<dbReference type="InterPro" id="IPR002110">
    <property type="entry name" value="Ankyrin_rpt"/>
</dbReference>
<dbReference type="OrthoDB" id="341259at2759"/>
<dbReference type="SUPFAM" id="SSF48403">
    <property type="entry name" value="Ankyrin repeat"/>
    <property type="match status" value="1"/>
</dbReference>
<dbReference type="AlphaFoldDB" id="A0A8K0QRP2"/>
<evidence type="ECO:0000313" key="5">
    <source>
        <dbReference type="Proteomes" id="UP000813461"/>
    </source>
</evidence>
<dbReference type="Proteomes" id="UP000813461">
    <property type="component" value="Unassembled WGS sequence"/>
</dbReference>
<feature type="repeat" description="ANK" evidence="3">
    <location>
        <begin position="400"/>
        <end position="432"/>
    </location>
</feature>
<comment type="caution">
    <text evidence="4">The sequence shown here is derived from an EMBL/GenBank/DDBJ whole genome shotgun (WGS) entry which is preliminary data.</text>
</comment>
<sequence length="662" mass="72928">MEIAAASVAFAGASIKTIQALDRLRHGNEEVKHAIDRLKRLQQCLAILEEVLTSRAMEQHVHNENQNLQHGLKEQIRQGSQQLLNLNSILSYEVLRPDANLDQPAFRHRAWMRCRQNVQRALSDVADIRDTIATLTSAAAFSYASLRRKPPALLSAHNTSNLATANNQQACAKSSVTERNIEQEEVNAPSTAISQCAGNCTSQTTCIGTCSDVSCQRQTAWAFYLSMKGAPWLWSRFLRIAITVSSLSDFNLYISLPRCVPRWSGILDSARCGDLHGIQRALSDGKVSTRDVDPDGWTALSTAIYYDHCHLIELLLREGVDKNFRDTSGDTAVQAAWRKCLDSRYDEADKAKLLRTLVDADFLESLAYTDFHKAVLGLGSVSLADSLMTSAASIDATDSMGSTALHWAAYRNDEASVRLLLSHHANPNVGCQPPLIEAVINGSVQIVEAMLSAGAHVNRRNKYHMTALGKVCEYAIGDVSHATRMKLSRKLLNLGACVDNKNIYGETPLMIAAGSAPLEMVQLLISAGANIRAVDNEGYTALDWALNRNNQNVISYLLTQANSLTMATSMRLLDNFARHGDESLLSNLITCSAKLAFDAEELVSQEKSWVNTYDNRCNRTAKLDAMFLHLRAVIKRVVGSPAPQPIRSFFAVPGAWQDHEVY</sequence>
<dbReference type="PROSITE" id="PS50297">
    <property type="entry name" value="ANK_REP_REGION"/>
    <property type="match status" value="3"/>
</dbReference>
<feature type="repeat" description="ANK" evidence="3">
    <location>
        <begin position="504"/>
        <end position="536"/>
    </location>
</feature>